<evidence type="ECO:0000256" key="4">
    <source>
        <dbReference type="RuleBase" id="RU003830"/>
    </source>
</evidence>
<dbReference type="InterPro" id="IPR027437">
    <property type="entry name" value="Rbsml_uS13_C"/>
</dbReference>
<name>A0A1E3PIV7_9ASCO</name>
<dbReference type="FunFam" id="4.10.910.10:FF:000002">
    <property type="entry name" value="40S ribosomal protein S18"/>
    <property type="match status" value="1"/>
</dbReference>
<protein>
    <submittedName>
        <fullName evidence="5">Ribosomal protein S13p/S18e</fullName>
    </submittedName>
</protein>
<dbReference type="GO" id="GO:0006412">
    <property type="term" value="P:translation"/>
    <property type="evidence" value="ECO:0007669"/>
    <property type="project" value="InterPro"/>
</dbReference>
<comment type="similarity">
    <text evidence="1 4">Belongs to the universal ribosomal protein uS13 family.</text>
</comment>
<keyword evidence="7" id="KW-1185">Reference proteome</keyword>
<dbReference type="GO" id="GO:0015935">
    <property type="term" value="C:small ribosomal subunit"/>
    <property type="evidence" value="ECO:0007669"/>
    <property type="project" value="TreeGrafter"/>
</dbReference>
<gene>
    <name evidence="5" type="ORF">NADFUDRAFT_47038</name>
    <name evidence="6" type="ORF">NADFUDRAFT_47047</name>
</gene>
<dbReference type="FunFam" id="1.10.8.50:FF:000013">
    <property type="entry name" value="40S ribosomal protein S18"/>
    <property type="match status" value="1"/>
</dbReference>
<dbReference type="InterPro" id="IPR001892">
    <property type="entry name" value="Ribosomal_uS13"/>
</dbReference>
<evidence type="ECO:0000313" key="7">
    <source>
        <dbReference type="Proteomes" id="UP000095009"/>
    </source>
</evidence>
<dbReference type="PANTHER" id="PTHR10871:SF3">
    <property type="entry name" value="SMALL RIBOSOMAL SUBUNIT PROTEIN US13"/>
    <property type="match status" value="1"/>
</dbReference>
<evidence type="ECO:0000256" key="1">
    <source>
        <dbReference type="ARBA" id="ARBA00008080"/>
    </source>
</evidence>
<evidence type="ECO:0000256" key="3">
    <source>
        <dbReference type="ARBA" id="ARBA00023274"/>
    </source>
</evidence>
<keyword evidence="2 4" id="KW-0689">Ribosomal protein</keyword>
<dbReference type="EMBL" id="KV454410">
    <property type="protein sequence ID" value="ODQ65351.1"/>
    <property type="molecule type" value="Genomic_DNA"/>
</dbReference>
<proteinExistence type="inferred from homology"/>
<dbReference type="PROSITE" id="PS50159">
    <property type="entry name" value="RIBOSOMAL_S13_2"/>
    <property type="match status" value="1"/>
</dbReference>
<dbReference type="EMBL" id="KV454410">
    <property type="protein sequence ID" value="ODQ65363.1"/>
    <property type="molecule type" value="Genomic_DNA"/>
</dbReference>
<evidence type="ECO:0000313" key="6">
    <source>
        <dbReference type="EMBL" id="ODQ65363.1"/>
    </source>
</evidence>
<dbReference type="PROSITE" id="PS00646">
    <property type="entry name" value="RIBOSOMAL_S13_1"/>
    <property type="match status" value="1"/>
</dbReference>
<dbReference type="GO" id="GO:0005829">
    <property type="term" value="C:cytosol"/>
    <property type="evidence" value="ECO:0007669"/>
    <property type="project" value="TreeGrafter"/>
</dbReference>
<dbReference type="Gene3D" id="4.10.910.10">
    <property type="entry name" value="30s ribosomal protein s13, domain 2"/>
    <property type="match status" value="1"/>
</dbReference>
<accession>A0A1E3PIV7</accession>
<dbReference type="GO" id="GO:0003735">
    <property type="term" value="F:structural constituent of ribosome"/>
    <property type="evidence" value="ECO:0007669"/>
    <property type="project" value="InterPro"/>
</dbReference>
<dbReference type="SUPFAM" id="SSF46946">
    <property type="entry name" value="S13-like H2TH domain"/>
    <property type="match status" value="1"/>
</dbReference>
<dbReference type="PIRSF" id="PIRSF002134">
    <property type="entry name" value="Ribosomal_S13"/>
    <property type="match status" value="1"/>
</dbReference>
<dbReference type="STRING" id="857566.A0A1E3PIV7"/>
<dbReference type="InterPro" id="IPR010979">
    <property type="entry name" value="Ribosomal_uS13-like_H2TH"/>
</dbReference>
<evidence type="ECO:0000256" key="2">
    <source>
        <dbReference type="ARBA" id="ARBA00022980"/>
    </source>
</evidence>
<evidence type="ECO:0000313" key="5">
    <source>
        <dbReference type="EMBL" id="ODQ65351.1"/>
    </source>
</evidence>
<dbReference type="Gene3D" id="1.10.8.50">
    <property type="match status" value="1"/>
</dbReference>
<dbReference type="Pfam" id="PF00416">
    <property type="entry name" value="Ribosomal_S13"/>
    <property type="match status" value="1"/>
</dbReference>
<dbReference type="AlphaFoldDB" id="A0A1E3PIV7"/>
<dbReference type="Proteomes" id="UP000095009">
    <property type="component" value="Unassembled WGS sequence"/>
</dbReference>
<dbReference type="OrthoDB" id="1702480at2759"/>
<dbReference type="InterPro" id="IPR018269">
    <property type="entry name" value="Ribosomal_uS13_CS"/>
</dbReference>
<dbReference type="PANTHER" id="PTHR10871">
    <property type="entry name" value="30S RIBOSOMAL PROTEIN S13/40S RIBOSOMAL PROTEIN S18"/>
    <property type="match status" value="1"/>
</dbReference>
<dbReference type="GO" id="GO:0003723">
    <property type="term" value="F:RNA binding"/>
    <property type="evidence" value="ECO:0007669"/>
    <property type="project" value="InterPro"/>
</dbReference>
<reference evidence="5 7" key="1">
    <citation type="journal article" date="2016" name="Proc. Natl. Acad. Sci. U.S.A.">
        <title>Comparative genomics of biotechnologically important yeasts.</title>
        <authorList>
            <person name="Riley R."/>
            <person name="Haridas S."/>
            <person name="Wolfe K.H."/>
            <person name="Lopes M.R."/>
            <person name="Hittinger C.T."/>
            <person name="Goeker M."/>
            <person name="Salamov A.A."/>
            <person name="Wisecaver J.H."/>
            <person name="Long T.M."/>
            <person name="Calvey C.H."/>
            <person name="Aerts A.L."/>
            <person name="Barry K.W."/>
            <person name="Choi C."/>
            <person name="Clum A."/>
            <person name="Coughlan A.Y."/>
            <person name="Deshpande S."/>
            <person name="Douglass A.P."/>
            <person name="Hanson S.J."/>
            <person name="Klenk H.-P."/>
            <person name="LaButti K.M."/>
            <person name="Lapidus A."/>
            <person name="Lindquist E.A."/>
            <person name="Lipzen A.M."/>
            <person name="Meier-Kolthoff J.P."/>
            <person name="Ohm R.A."/>
            <person name="Otillar R.P."/>
            <person name="Pangilinan J.L."/>
            <person name="Peng Y."/>
            <person name="Rokas A."/>
            <person name="Rosa C.A."/>
            <person name="Scheuner C."/>
            <person name="Sibirny A.A."/>
            <person name="Slot J.C."/>
            <person name="Stielow J.B."/>
            <person name="Sun H."/>
            <person name="Kurtzman C.P."/>
            <person name="Blackwell M."/>
            <person name="Grigoriev I.V."/>
            <person name="Jeffries T.W."/>
        </authorList>
    </citation>
    <scope>NUCLEOTIDE SEQUENCE [LARGE SCALE GENOMIC DNA]</scope>
    <source>
        <strain evidence="5 7">DSM 6958</strain>
    </source>
</reference>
<sequence>MYALTKIRGVGRRYANLVCKKADVSLDKRAGELTVEELERIVTIIQNPTQYKVPAWFLNRQRDFTEGKDSHLLVNQLDNKLREDLERLKKIRAHRGLRHWWGLKVRGQHTKTTGRGRRAAVVPGKK</sequence>
<keyword evidence="3 4" id="KW-0687">Ribonucleoprotein</keyword>
<organism evidence="5 7">
    <name type="scientific">Nadsonia fulvescens var. elongata DSM 6958</name>
    <dbReference type="NCBI Taxonomy" id="857566"/>
    <lineage>
        <taxon>Eukaryota</taxon>
        <taxon>Fungi</taxon>
        <taxon>Dikarya</taxon>
        <taxon>Ascomycota</taxon>
        <taxon>Saccharomycotina</taxon>
        <taxon>Dipodascomycetes</taxon>
        <taxon>Dipodascales</taxon>
        <taxon>Dipodascales incertae sedis</taxon>
        <taxon>Nadsonia</taxon>
    </lineage>
</organism>